<dbReference type="InterPro" id="IPR036047">
    <property type="entry name" value="F-box-like_dom_sf"/>
</dbReference>
<keyword evidence="2" id="KW-1185">Reference proteome</keyword>
<evidence type="ECO:0000313" key="2">
    <source>
        <dbReference type="Proteomes" id="UP000728032"/>
    </source>
</evidence>
<organism evidence="1">
    <name type="scientific">Oppiella nova</name>
    <dbReference type="NCBI Taxonomy" id="334625"/>
    <lineage>
        <taxon>Eukaryota</taxon>
        <taxon>Metazoa</taxon>
        <taxon>Ecdysozoa</taxon>
        <taxon>Arthropoda</taxon>
        <taxon>Chelicerata</taxon>
        <taxon>Arachnida</taxon>
        <taxon>Acari</taxon>
        <taxon>Acariformes</taxon>
        <taxon>Sarcoptiformes</taxon>
        <taxon>Oribatida</taxon>
        <taxon>Brachypylina</taxon>
        <taxon>Oppioidea</taxon>
        <taxon>Oppiidae</taxon>
        <taxon>Oppiella</taxon>
    </lineage>
</organism>
<evidence type="ECO:0000313" key="1">
    <source>
        <dbReference type="EMBL" id="CAD7645437.1"/>
    </source>
</evidence>
<accession>A0A7R9LPE6</accession>
<reference evidence="1" key="1">
    <citation type="submission" date="2020-11" db="EMBL/GenBank/DDBJ databases">
        <authorList>
            <person name="Tran Van P."/>
        </authorList>
    </citation>
    <scope>NUCLEOTIDE SEQUENCE</scope>
</reference>
<gene>
    <name evidence="1" type="ORF">ONB1V03_LOCUS5205</name>
</gene>
<sequence length="107" mass="12701">MRYHRKVLSHKRRGMAARSSHTMNAQKVYPKDSIDRFGDDLCEVLLSYLSFEDRFRCECLSKQCQRVIFTTQSELLLTHKLYVQLKLYSKSADLTQFELILKKLNTH</sequence>
<dbReference type="AlphaFoldDB" id="A0A7R9LPE6"/>
<evidence type="ECO:0008006" key="3">
    <source>
        <dbReference type="Google" id="ProtNLM"/>
    </source>
</evidence>
<proteinExistence type="predicted"/>
<dbReference type="OrthoDB" id="10467078at2759"/>
<dbReference type="EMBL" id="OC916847">
    <property type="protein sequence ID" value="CAD7645437.1"/>
    <property type="molecule type" value="Genomic_DNA"/>
</dbReference>
<dbReference type="EMBL" id="CAJPVJ010002022">
    <property type="protein sequence ID" value="CAG2165666.1"/>
    <property type="molecule type" value="Genomic_DNA"/>
</dbReference>
<dbReference type="Proteomes" id="UP000728032">
    <property type="component" value="Unassembled WGS sequence"/>
</dbReference>
<dbReference type="SUPFAM" id="SSF81383">
    <property type="entry name" value="F-box domain"/>
    <property type="match status" value="1"/>
</dbReference>
<name>A0A7R9LPE6_9ACAR</name>
<protein>
    <recommendedName>
        <fullName evidence="3">F-box domain-containing protein</fullName>
    </recommendedName>
</protein>